<reference evidence="3" key="1">
    <citation type="submission" date="2022-08" db="UniProtKB">
        <authorList>
            <consortium name="EnsemblMetazoa"/>
        </authorList>
    </citation>
    <scope>IDENTIFICATION</scope>
    <source>
        <strain evidence="3">05x7-T-G4-1.051#20</strain>
    </source>
</reference>
<dbReference type="PANTHER" id="PTHR46825">
    <property type="entry name" value="D-ALANYL-D-ALANINE-CARBOXYPEPTIDASE/ENDOPEPTIDASE AMPH"/>
    <property type="match status" value="1"/>
</dbReference>
<dbReference type="SUPFAM" id="SSF56601">
    <property type="entry name" value="beta-lactamase/transpeptidase-like"/>
    <property type="match status" value="1"/>
</dbReference>
<dbReference type="AlphaFoldDB" id="A0A8W8I158"/>
<protein>
    <recommendedName>
        <fullName evidence="2">Beta-lactamase-related domain-containing protein</fullName>
    </recommendedName>
</protein>
<sequence length="536" mass="60006">MAADAKILLWLVILLAYGALIVASDLNYENTVDPVIIQAMQCRPRIPGLSIAVVKDGKTLLSKGYGFADLQNGAPVTEFTLFRLASITKAVSATLLVKLLQHSSNHNIYTNLRTFYDSSFEFSNTIRTENANIRDILSHALAIPKHDFLRFNPKLTRANFPSVFKHLKSIYPFRETYTYTNVAFGLSTTISESLGGKSWEDLVQSELFSPLGMFNSSFISKTKVGSHVAKGYTNDVTKSTTVEVHPDIYDSWEKICGSICLMSCAHDMAKWMKFHLSGGLNESGNRIMLSETLKSTYKARNSITSLGISKYFSKPKVPHTTSEDNYALGWRNGHYREYKILRHTGTILGYSSLITLIPDMNIGIFTTMNGQDSDFIFRTLLHNYLADVALGEDTWLNSSTICSFPEPWFSTPSETLHLIGKSNRLTRSPLEYVGHYHNDAYGDLHIFRNSSTGFIDMKYGVAFWNLYPKHSHDQFAAEGYGILEGLSPYNLHTIRFHHETHSNGSISSVEVTSFEPKDPPVFIKVSSSVDSSVILG</sequence>
<dbReference type="InterPro" id="IPR012338">
    <property type="entry name" value="Beta-lactam/transpept-like"/>
</dbReference>
<evidence type="ECO:0000313" key="4">
    <source>
        <dbReference type="Proteomes" id="UP000005408"/>
    </source>
</evidence>
<dbReference type="PANTHER" id="PTHR46825:SF15">
    <property type="entry name" value="BETA-LACTAMASE-RELATED DOMAIN-CONTAINING PROTEIN"/>
    <property type="match status" value="1"/>
</dbReference>
<dbReference type="Proteomes" id="UP000005408">
    <property type="component" value="Unassembled WGS sequence"/>
</dbReference>
<keyword evidence="1" id="KW-0732">Signal</keyword>
<accession>A0A8W8I158</accession>
<dbReference type="InterPro" id="IPR050491">
    <property type="entry name" value="AmpC-like"/>
</dbReference>
<feature type="chain" id="PRO_5036498196" description="Beta-lactamase-related domain-containing protein" evidence="1">
    <location>
        <begin position="24"/>
        <end position="536"/>
    </location>
</feature>
<dbReference type="EnsemblMetazoa" id="G11999.1">
    <property type="protein sequence ID" value="G11999.1:cds"/>
    <property type="gene ID" value="G11999"/>
</dbReference>
<proteinExistence type="predicted"/>
<name>A0A8W8I158_MAGGI</name>
<dbReference type="OrthoDB" id="5946976at2759"/>
<evidence type="ECO:0000256" key="1">
    <source>
        <dbReference type="SAM" id="SignalP"/>
    </source>
</evidence>
<keyword evidence="4" id="KW-1185">Reference proteome</keyword>
<organism evidence="3 4">
    <name type="scientific">Magallana gigas</name>
    <name type="common">Pacific oyster</name>
    <name type="synonym">Crassostrea gigas</name>
    <dbReference type="NCBI Taxonomy" id="29159"/>
    <lineage>
        <taxon>Eukaryota</taxon>
        <taxon>Metazoa</taxon>
        <taxon>Spiralia</taxon>
        <taxon>Lophotrochozoa</taxon>
        <taxon>Mollusca</taxon>
        <taxon>Bivalvia</taxon>
        <taxon>Autobranchia</taxon>
        <taxon>Pteriomorphia</taxon>
        <taxon>Ostreida</taxon>
        <taxon>Ostreoidea</taxon>
        <taxon>Ostreidae</taxon>
        <taxon>Magallana</taxon>
    </lineage>
</organism>
<evidence type="ECO:0000313" key="3">
    <source>
        <dbReference type="EnsemblMetazoa" id="G11999.1:cds"/>
    </source>
</evidence>
<feature type="domain" description="Beta-lactamase-related" evidence="2">
    <location>
        <begin position="40"/>
        <end position="375"/>
    </location>
</feature>
<dbReference type="Gene3D" id="3.40.710.10">
    <property type="entry name" value="DD-peptidase/beta-lactamase superfamily"/>
    <property type="match status" value="1"/>
</dbReference>
<evidence type="ECO:0000259" key="2">
    <source>
        <dbReference type="Pfam" id="PF00144"/>
    </source>
</evidence>
<dbReference type="InterPro" id="IPR001466">
    <property type="entry name" value="Beta-lactam-related"/>
</dbReference>
<feature type="signal peptide" evidence="1">
    <location>
        <begin position="1"/>
        <end position="23"/>
    </location>
</feature>
<dbReference type="Pfam" id="PF00144">
    <property type="entry name" value="Beta-lactamase"/>
    <property type="match status" value="1"/>
</dbReference>
<dbReference type="OMA" id="YRDPWYG"/>